<gene>
    <name evidence="2" type="ORF">MNBD_IGNAVI01-220</name>
</gene>
<reference evidence="2" key="1">
    <citation type="submission" date="2018-06" db="EMBL/GenBank/DDBJ databases">
        <authorList>
            <person name="Zhirakovskaya E."/>
        </authorList>
    </citation>
    <scope>NUCLEOTIDE SEQUENCE</scope>
</reference>
<protein>
    <recommendedName>
        <fullName evidence="1">TRASH domain-containing protein</fullName>
    </recommendedName>
</protein>
<organism evidence="2">
    <name type="scientific">hydrothermal vent metagenome</name>
    <dbReference type="NCBI Taxonomy" id="652676"/>
    <lineage>
        <taxon>unclassified sequences</taxon>
        <taxon>metagenomes</taxon>
        <taxon>ecological metagenomes</taxon>
    </lineage>
</organism>
<evidence type="ECO:0000313" key="2">
    <source>
        <dbReference type="EMBL" id="VAX27811.1"/>
    </source>
</evidence>
<dbReference type="SMART" id="SM00746">
    <property type="entry name" value="TRASH"/>
    <property type="match status" value="1"/>
</dbReference>
<dbReference type="Pfam" id="PF04945">
    <property type="entry name" value="YHS"/>
    <property type="match status" value="1"/>
</dbReference>
<dbReference type="InterPro" id="IPR012348">
    <property type="entry name" value="RNR-like"/>
</dbReference>
<dbReference type="AlphaFoldDB" id="A0A3B1CMU7"/>
<sequence length="54" mass="6438">MHKDHTHRDPVCGRKMNPNKSHAKIKYGGEIYYLCCPLCQSEFEKEPDKYIRQN</sequence>
<dbReference type="SUPFAM" id="SSF47240">
    <property type="entry name" value="Ferritin-like"/>
    <property type="match status" value="1"/>
</dbReference>
<accession>A0A3B1CMU7</accession>
<dbReference type="InterPro" id="IPR007029">
    <property type="entry name" value="YHS_dom"/>
</dbReference>
<proteinExistence type="predicted"/>
<dbReference type="GO" id="GO:0016491">
    <property type="term" value="F:oxidoreductase activity"/>
    <property type="evidence" value="ECO:0007669"/>
    <property type="project" value="InterPro"/>
</dbReference>
<dbReference type="InterPro" id="IPR009078">
    <property type="entry name" value="Ferritin-like_SF"/>
</dbReference>
<name>A0A3B1CMU7_9ZZZZ</name>
<evidence type="ECO:0000259" key="1">
    <source>
        <dbReference type="SMART" id="SM00746"/>
    </source>
</evidence>
<feature type="domain" description="TRASH" evidence="1">
    <location>
        <begin position="9"/>
        <end position="47"/>
    </location>
</feature>
<dbReference type="InterPro" id="IPR011017">
    <property type="entry name" value="TRASH_dom"/>
</dbReference>
<dbReference type="EMBL" id="UOGD01000394">
    <property type="protein sequence ID" value="VAX27811.1"/>
    <property type="molecule type" value="Genomic_DNA"/>
</dbReference>
<dbReference type="Gene3D" id="1.10.620.20">
    <property type="entry name" value="Ribonucleotide Reductase, subunit A"/>
    <property type="match status" value="1"/>
</dbReference>